<reference evidence="2" key="1">
    <citation type="submission" date="2020-02" db="EMBL/GenBank/DDBJ databases">
        <authorList>
            <person name="Meier V. D."/>
        </authorList>
    </citation>
    <scope>NUCLEOTIDE SEQUENCE</scope>
    <source>
        <strain evidence="2">AVDCRST_MAG79</strain>
    </source>
</reference>
<organism evidence="2">
    <name type="scientific">uncultured Thermoleophilia bacterium</name>
    <dbReference type="NCBI Taxonomy" id="1497501"/>
    <lineage>
        <taxon>Bacteria</taxon>
        <taxon>Bacillati</taxon>
        <taxon>Actinomycetota</taxon>
        <taxon>Thermoleophilia</taxon>
        <taxon>environmental samples</taxon>
    </lineage>
</organism>
<dbReference type="AlphaFoldDB" id="A0A6J4UQK4"/>
<feature type="compositionally biased region" description="Low complexity" evidence="1">
    <location>
        <begin position="19"/>
        <end position="56"/>
    </location>
</feature>
<gene>
    <name evidence="2" type="ORF">AVDCRST_MAG79-3005</name>
</gene>
<evidence type="ECO:0000313" key="2">
    <source>
        <dbReference type="EMBL" id="CAA9554961.1"/>
    </source>
</evidence>
<protein>
    <submittedName>
        <fullName evidence="2">Uncharacterized protein</fullName>
    </submittedName>
</protein>
<feature type="non-terminal residue" evidence="2">
    <location>
        <position position="1"/>
    </location>
</feature>
<dbReference type="EMBL" id="CADCWC010000478">
    <property type="protein sequence ID" value="CAA9554961.1"/>
    <property type="molecule type" value="Genomic_DNA"/>
</dbReference>
<feature type="non-terminal residue" evidence="2">
    <location>
        <position position="56"/>
    </location>
</feature>
<feature type="region of interest" description="Disordered" evidence="1">
    <location>
        <begin position="1"/>
        <end position="56"/>
    </location>
</feature>
<accession>A0A6J4UQK4</accession>
<sequence length="56" mass="5800">WTASGGIPTRSSTSRDRGATPSSTRARTTAATGSPGGSPRAWSRSSSSSWRCWSSP</sequence>
<name>A0A6J4UQK4_9ACTN</name>
<evidence type="ECO:0000256" key="1">
    <source>
        <dbReference type="SAM" id="MobiDB-lite"/>
    </source>
</evidence>
<proteinExistence type="predicted"/>